<feature type="transmembrane region" description="Helical" evidence="5">
    <location>
        <begin position="130"/>
        <end position="150"/>
    </location>
</feature>
<accession>A0A4S2N3Y2</accession>
<evidence type="ECO:0000256" key="4">
    <source>
        <dbReference type="ARBA" id="ARBA00023136"/>
    </source>
</evidence>
<reference evidence="7 8" key="1">
    <citation type="submission" date="2019-04" db="EMBL/GenBank/DDBJ databases">
        <title>Comparative genomics and transcriptomics to analyze fruiting body development in filamentous ascomycetes.</title>
        <authorList>
            <consortium name="DOE Joint Genome Institute"/>
            <person name="Lutkenhaus R."/>
            <person name="Traeger S."/>
            <person name="Breuer J."/>
            <person name="Kuo A."/>
            <person name="Lipzen A."/>
            <person name="Pangilinan J."/>
            <person name="Dilworth D."/>
            <person name="Sandor L."/>
            <person name="Poggeler S."/>
            <person name="Barry K."/>
            <person name="Grigoriev I.V."/>
            <person name="Nowrousian M."/>
        </authorList>
    </citation>
    <scope>NUCLEOTIDE SEQUENCE [LARGE SCALE GENOMIC DNA]</scope>
    <source>
        <strain evidence="7 8">CBS 389.68</strain>
    </source>
</reference>
<sequence length="171" mass="18911">MSLLTVSHQVLRLIQLVFTTIILALAGALIEQQHSGGTPTRVNYSIYAAAFATLCLFYLFPSAFAPTLRHPLIQVILDLLISIFMLCAGLAMAAEMGGNSCSDRDFLLRNGITNGGGSSHMKRRCMEANALTAFEWFAFITFFITLLLGLDELRRDRDSRHLTRGRARATV</sequence>
<feature type="domain" description="MARVEL" evidence="6">
    <location>
        <begin position="10"/>
        <end position="148"/>
    </location>
</feature>
<dbReference type="InterPro" id="IPR008253">
    <property type="entry name" value="Marvel"/>
</dbReference>
<dbReference type="GO" id="GO:0070941">
    <property type="term" value="P:eisosome assembly"/>
    <property type="evidence" value="ECO:0007669"/>
    <property type="project" value="TreeGrafter"/>
</dbReference>
<evidence type="ECO:0000259" key="6">
    <source>
        <dbReference type="Pfam" id="PF01284"/>
    </source>
</evidence>
<dbReference type="PANTHER" id="PTHR28165:SF1">
    <property type="entry name" value="NON-CLASSICAL EXPORT PROTEIN 2-RELATED"/>
    <property type="match status" value="1"/>
</dbReference>
<name>A0A4S2N3Y2_9PEZI</name>
<dbReference type="FunCoup" id="A0A4S2N3Y2">
    <property type="interactions" value="74"/>
</dbReference>
<evidence type="ECO:0000313" key="7">
    <source>
        <dbReference type="EMBL" id="TGZ83664.1"/>
    </source>
</evidence>
<dbReference type="GO" id="GO:0005886">
    <property type="term" value="C:plasma membrane"/>
    <property type="evidence" value="ECO:0007669"/>
    <property type="project" value="TreeGrafter"/>
</dbReference>
<evidence type="ECO:0000256" key="1">
    <source>
        <dbReference type="ARBA" id="ARBA00004141"/>
    </source>
</evidence>
<dbReference type="Pfam" id="PF01284">
    <property type="entry name" value="MARVEL"/>
    <property type="match status" value="1"/>
</dbReference>
<feature type="transmembrane region" description="Helical" evidence="5">
    <location>
        <begin position="42"/>
        <end position="60"/>
    </location>
</feature>
<dbReference type="InParanoid" id="A0A4S2N3Y2"/>
<keyword evidence="4 5" id="KW-0472">Membrane</keyword>
<feature type="transmembrane region" description="Helical" evidence="5">
    <location>
        <begin position="72"/>
        <end position="94"/>
    </location>
</feature>
<feature type="transmembrane region" description="Helical" evidence="5">
    <location>
        <begin position="12"/>
        <end position="30"/>
    </location>
</feature>
<keyword evidence="8" id="KW-1185">Reference proteome</keyword>
<evidence type="ECO:0000256" key="5">
    <source>
        <dbReference type="SAM" id="Phobius"/>
    </source>
</evidence>
<keyword evidence="3 5" id="KW-1133">Transmembrane helix</keyword>
<dbReference type="STRING" id="341454.A0A4S2N3Y2"/>
<dbReference type="PANTHER" id="PTHR28165">
    <property type="entry name" value="NON-CLASSICAL EXPORT PROTEIN 2-RELATED"/>
    <property type="match status" value="1"/>
</dbReference>
<gene>
    <name evidence="7" type="ORF">EX30DRAFT_393234</name>
</gene>
<evidence type="ECO:0000256" key="3">
    <source>
        <dbReference type="ARBA" id="ARBA00022989"/>
    </source>
</evidence>
<dbReference type="InterPro" id="IPR052649">
    <property type="entry name" value="NCE102-like"/>
</dbReference>
<proteinExistence type="predicted"/>
<dbReference type="OrthoDB" id="5423111at2759"/>
<evidence type="ECO:0000313" key="8">
    <source>
        <dbReference type="Proteomes" id="UP000298138"/>
    </source>
</evidence>
<dbReference type="AlphaFoldDB" id="A0A4S2N3Y2"/>
<comment type="subcellular location">
    <subcellularLocation>
        <location evidence="1">Membrane</location>
        <topology evidence="1">Multi-pass membrane protein</topology>
    </subcellularLocation>
</comment>
<organism evidence="7 8">
    <name type="scientific">Ascodesmis nigricans</name>
    <dbReference type="NCBI Taxonomy" id="341454"/>
    <lineage>
        <taxon>Eukaryota</taxon>
        <taxon>Fungi</taxon>
        <taxon>Dikarya</taxon>
        <taxon>Ascomycota</taxon>
        <taxon>Pezizomycotina</taxon>
        <taxon>Pezizomycetes</taxon>
        <taxon>Pezizales</taxon>
        <taxon>Ascodesmidaceae</taxon>
        <taxon>Ascodesmis</taxon>
    </lineage>
</organism>
<dbReference type="GO" id="GO:0072659">
    <property type="term" value="P:protein localization to plasma membrane"/>
    <property type="evidence" value="ECO:0007669"/>
    <property type="project" value="TreeGrafter"/>
</dbReference>
<protein>
    <recommendedName>
        <fullName evidence="6">MARVEL domain-containing protein</fullName>
    </recommendedName>
</protein>
<dbReference type="EMBL" id="ML220113">
    <property type="protein sequence ID" value="TGZ83664.1"/>
    <property type="molecule type" value="Genomic_DNA"/>
</dbReference>
<dbReference type="Proteomes" id="UP000298138">
    <property type="component" value="Unassembled WGS sequence"/>
</dbReference>
<dbReference type="GO" id="GO:0032126">
    <property type="term" value="C:eisosome"/>
    <property type="evidence" value="ECO:0007669"/>
    <property type="project" value="TreeGrafter"/>
</dbReference>
<evidence type="ECO:0000256" key="2">
    <source>
        <dbReference type="ARBA" id="ARBA00022692"/>
    </source>
</evidence>
<keyword evidence="2 5" id="KW-0812">Transmembrane</keyword>